<evidence type="ECO:0000313" key="3">
    <source>
        <dbReference type="Proteomes" id="UP000002735"/>
    </source>
</evidence>
<dbReference type="KEGG" id="dze:Dd1591_3715"/>
<dbReference type="EMBL" id="CP001655">
    <property type="protein sequence ID" value="ACT08519.1"/>
    <property type="molecule type" value="Genomic_DNA"/>
</dbReference>
<accession>C6CLL7</accession>
<evidence type="ECO:0000256" key="1">
    <source>
        <dbReference type="SAM" id="MobiDB-lite"/>
    </source>
</evidence>
<name>C6CLL7_DICC1</name>
<feature type="region of interest" description="Disordered" evidence="1">
    <location>
        <begin position="1"/>
        <end position="25"/>
    </location>
</feature>
<reference evidence="2 3" key="1">
    <citation type="submission" date="2009-06" db="EMBL/GenBank/DDBJ databases">
        <title>Complete sequence of Dickeya zeae Ech1591.</title>
        <authorList>
            <consortium name="US DOE Joint Genome Institute"/>
            <person name="Lucas S."/>
            <person name="Copeland A."/>
            <person name="Lapidus A."/>
            <person name="Glavina del Rio T."/>
            <person name="Tice H."/>
            <person name="Bruce D."/>
            <person name="Goodwin L."/>
            <person name="Pitluck S."/>
            <person name="Chertkov O."/>
            <person name="Brettin T."/>
            <person name="Detter J.C."/>
            <person name="Han C."/>
            <person name="Larimer F."/>
            <person name="Land M."/>
            <person name="Hauser L."/>
            <person name="Kyrpides N."/>
            <person name="Ovchinnikova G."/>
            <person name="Balakrishnan V."/>
            <person name="Glasner J."/>
            <person name="Perna N.T."/>
        </authorList>
    </citation>
    <scope>NUCLEOTIDE SEQUENCE [LARGE SCALE GENOMIC DNA]</scope>
    <source>
        <strain evidence="2 3">Ech1591</strain>
    </source>
</reference>
<proteinExistence type="predicted"/>
<organism evidence="2 3">
    <name type="scientific">Dickeya chrysanthemi (strain Ech1591)</name>
    <name type="common">Dickeya zeae (strain Ech1591)</name>
    <dbReference type="NCBI Taxonomy" id="561229"/>
    <lineage>
        <taxon>Bacteria</taxon>
        <taxon>Pseudomonadati</taxon>
        <taxon>Pseudomonadota</taxon>
        <taxon>Gammaproteobacteria</taxon>
        <taxon>Enterobacterales</taxon>
        <taxon>Pectobacteriaceae</taxon>
        <taxon>Dickeya</taxon>
    </lineage>
</organism>
<gene>
    <name evidence="2" type="ordered locus">Dd1591_3715</name>
</gene>
<sequence length="65" mass="7133">MLSPQTKRGELEQNRSSESPIVKPYNDALRQRGSLAAWISDDAAATWYDTAAPRGAADRCATPIR</sequence>
<dbReference type="AlphaFoldDB" id="C6CLL7"/>
<protein>
    <submittedName>
        <fullName evidence="2">Uncharacterized protein</fullName>
    </submittedName>
</protein>
<dbReference type="STRING" id="561229.Dd1591_3715"/>
<dbReference type="Proteomes" id="UP000002735">
    <property type="component" value="Chromosome"/>
</dbReference>
<evidence type="ECO:0000313" key="2">
    <source>
        <dbReference type="EMBL" id="ACT08519.1"/>
    </source>
</evidence>
<dbReference type="HOGENOM" id="CLU_2842726_0_0_6"/>